<feature type="region of interest" description="Disordered" evidence="1">
    <location>
        <begin position="1"/>
        <end position="20"/>
    </location>
</feature>
<name>A0A2I3S739_PANTR</name>
<dbReference type="EMBL" id="AACZ04057295">
    <property type="status" value="NOT_ANNOTATED_CDS"/>
    <property type="molecule type" value="Genomic_DNA"/>
</dbReference>
<reference evidence="2" key="3">
    <citation type="submission" date="2025-09" db="UniProtKB">
        <authorList>
            <consortium name="Ensembl"/>
        </authorList>
    </citation>
    <scope>IDENTIFICATION</scope>
</reference>
<dbReference type="Ensembl" id="ENSPTRT00000076981.1">
    <property type="protein sequence ID" value="ENSPTRP00000072650.1"/>
    <property type="gene ID" value="ENSPTRG00000048157.1"/>
</dbReference>
<dbReference type="InParanoid" id="A0A2I3S739"/>
<keyword evidence="3" id="KW-1185">Reference proteome</keyword>
<sequence>MVQALRTEPQNMLNKPPKLRGTDLPWGPVIFKMRKRRHSGALIWPREALWVSRRARNRPQLPSLANAQNHYIILPRDPTKRYPHPVAARAEGLEIGEEAPHTPAPKAMRETEAQEGARSVKRKVGRAGPPS</sequence>
<evidence type="ECO:0000313" key="3">
    <source>
        <dbReference type="Proteomes" id="UP000002277"/>
    </source>
</evidence>
<evidence type="ECO:0000313" key="2">
    <source>
        <dbReference type="Ensembl" id="ENSPTRP00000072650.1"/>
    </source>
</evidence>
<dbReference type="OMA" id="PREGLWV"/>
<dbReference type="Bgee" id="ENSPTRG00000048157">
    <property type="expression patterns" value="Expressed in testis and 4 other cell types or tissues"/>
</dbReference>
<dbReference type="AlphaFoldDB" id="A0A2I3S739"/>
<organism evidence="2 3">
    <name type="scientific">Pan troglodytes</name>
    <name type="common">Chimpanzee</name>
    <dbReference type="NCBI Taxonomy" id="9598"/>
    <lineage>
        <taxon>Eukaryota</taxon>
        <taxon>Metazoa</taxon>
        <taxon>Chordata</taxon>
        <taxon>Craniata</taxon>
        <taxon>Vertebrata</taxon>
        <taxon>Euteleostomi</taxon>
        <taxon>Mammalia</taxon>
        <taxon>Eutheria</taxon>
        <taxon>Euarchontoglires</taxon>
        <taxon>Primates</taxon>
        <taxon>Haplorrhini</taxon>
        <taxon>Catarrhini</taxon>
        <taxon>Hominidae</taxon>
        <taxon>Pan</taxon>
    </lineage>
</organism>
<reference evidence="2" key="2">
    <citation type="submission" date="2025-08" db="UniProtKB">
        <authorList>
            <consortium name="Ensembl"/>
        </authorList>
    </citation>
    <scope>IDENTIFICATION</scope>
</reference>
<feature type="region of interest" description="Disordered" evidence="1">
    <location>
        <begin position="92"/>
        <end position="131"/>
    </location>
</feature>
<proteinExistence type="predicted"/>
<reference evidence="2 3" key="1">
    <citation type="journal article" date="2005" name="Nature">
        <title>Initial sequence of the chimpanzee genome and comparison with the human genome.</title>
        <authorList>
            <consortium name="Chimpanzee sequencing and analysis consortium"/>
        </authorList>
    </citation>
    <scope>NUCLEOTIDE SEQUENCE [LARGE SCALE GENOMIC DNA]</scope>
</reference>
<dbReference type="Proteomes" id="UP000002277">
    <property type="component" value="Chromosome 11"/>
</dbReference>
<dbReference type="GeneTree" id="ENSGT00500000045299"/>
<evidence type="ECO:0000256" key="1">
    <source>
        <dbReference type="SAM" id="MobiDB-lite"/>
    </source>
</evidence>
<accession>A0A2I3S739</accession>
<protein>
    <submittedName>
        <fullName evidence="2">Uncharacterized protein</fullName>
    </submittedName>
</protein>